<sequence length="370" mass="42601">MLPVEVMPVARKPDVFGRAVTPEEGRKLAQIARRSKVPVRMRRAVVVMASAQHQPVGAIAKLMQVSEAYVRQVIHDFNAHGFEALDPKWSEGRPTKTDQATRDRICQIARCCPRDLGWPFATWSLSKLRDVLRANGIADISKETLRQILKACGVSWQATKTWKASNDPEFTEKMARVLDLYDNPPADGRVLCVDEFGPLNLQPRPGRGWFTRRKPKRLRATYHRTQGVRHMFGALDLATGQLYYRIRDRKRWTEFLAFLKTLRARSPGEKLYLICDNYSVHKRREVRDWCADNAIELVFLPTYSSWLNRIECEFAALRYFALNGTDHRSHGEQDDAIGDYIRWRNQHAGPVRDFAVGSKIRQPDYLPKVA</sequence>
<dbReference type="Pfam" id="PF13565">
    <property type="entry name" value="HTH_32"/>
    <property type="match status" value="1"/>
</dbReference>
<name>A0A285L7R0_9NOCA</name>
<dbReference type="InterPro" id="IPR009057">
    <property type="entry name" value="Homeodomain-like_sf"/>
</dbReference>
<dbReference type="NCBIfam" id="NF033545">
    <property type="entry name" value="transpos_IS630"/>
    <property type="match status" value="1"/>
</dbReference>
<gene>
    <name evidence="2" type="ORF">SAMN04244553_2575</name>
</gene>
<dbReference type="InterPro" id="IPR036397">
    <property type="entry name" value="RNaseH_sf"/>
</dbReference>
<organism evidence="2 3">
    <name type="scientific">Nocardia amikacinitolerans</name>
    <dbReference type="NCBI Taxonomy" id="756689"/>
    <lineage>
        <taxon>Bacteria</taxon>
        <taxon>Bacillati</taxon>
        <taxon>Actinomycetota</taxon>
        <taxon>Actinomycetes</taxon>
        <taxon>Mycobacteriales</taxon>
        <taxon>Nocardiaceae</taxon>
        <taxon>Nocardia</taxon>
    </lineage>
</organism>
<dbReference type="Proteomes" id="UP000219565">
    <property type="component" value="Unassembled WGS sequence"/>
</dbReference>
<accession>A0A285L7R0</accession>
<proteinExistence type="predicted"/>
<feature type="domain" description="Tc1-like transposase DDE" evidence="1">
    <location>
        <begin position="189"/>
        <end position="324"/>
    </location>
</feature>
<dbReference type="GO" id="GO:0003676">
    <property type="term" value="F:nucleic acid binding"/>
    <property type="evidence" value="ECO:0007669"/>
    <property type="project" value="InterPro"/>
</dbReference>
<dbReference type="Gene3D" id="3.30.420.10">
    <property type="entry name" value="Ribonuclease H-like superfamily/Ribonuclease H"/>
    <property type="match status" value="1"/>
</dbReference>
<evidence type="ECO:0000313" key="2">
    <source>
        <dbReference type="EMBL" id="SNY80999.1"/>
    </source>
</evidence>
<dbReference type="InterPro" id="IPR038717">
    <property type="entry name" value="Tc1-like_DDE_dom"/>
</dbReference>
<dbReference type="Pfam" id="PF13358">
    <property type="entry name" value="DDE_3"/>
    <property type="match status" value="1"/>
</dbReference>
<keyword evidence="3" id="KW-1185">Reference proteome</keyword>
<dbReference type="InterPro" id="IPR047655">
    <property type="entry name" value="Transpos_IS630-like"/>
</dbReference>
<dbReference type="AlphaFoldDB" id="A0A285L7R0"/>
<dbReference type="SUPFAM" id="SSF46689">
    <property type="entry name" value="Homeodomain-like"/>
    <property type="match status" value="1"/>
</dbReference>
<dbReference type="RefSeq" id="WP_245910075.1">
    <property type="nucleotide sequence ID" value="NZ_OBEG01000002.1"/>
</dbReference>
<reference evidence="2 3" key="1">
    <citation type="submission" date="2017-09" db="EMBL/GenBank/DDBJ databases">
        <authorList>
            <person name="Ehlers B."/>
            <person name="Leendertz F.H."/>
        </authorList>
    </citation>
    <scope>NUCLEOTIDE SEQUENCE [LARGE SCALE GENOMIC DNA]</scope>
    <source>
        <strain evidence="2 3">DSM 45537</strain>
    </source>
</reference>
<evidence type="ECO:0000259" key="1">
    <source>
        <dbReference type="Pfam" id="PF13358"/>
    </source>
</evidence>
<dbReference type="SUPFAM" id="SSF53098">
    <property type="entry name" value="Ribonuclease H-like"/>
    <property type="match status" value="1"/>
</dbReference>
<evidence type="ECO:0000313" key="3">
    <source>
        <dbReference type="Proteomes" id="UP000219565"/>
    </source>
</evidence>
<dbReference type="EMBL" id="OBEG01000002">
    <property type="protein sequence ID" value="SNY80999.1"/>
    <property type="molecule type" value="Genomic_DNA"/>
</dbReference>
<protein>
    <submittedName>
        <fullName evidence="2">Transposase</fullName>
    </submittedName>
</protein>
<dbReference type="InterPro" id="IPR012337">
    <property type="entry name" value="RNaseH-like_sf"/>
</dbReference>